<feature type="transmembrane region" description="Helical" evidence="6">
    <location>
        <begin position="49"/>
        <end position="72"/>
    </location>
</feature>
<reference evidence="7 8" key="1">
    <citation type="journal article" date="2022" name="Syst. Appl. Microbiol.">
        <title>Rhodopirellula aestuarii sp. nov., a novel member of the genus Rhodopirellula isolated from brackish sediments collected in the Tagus River estuary, Portugal.</title>
        <authorList>
            <person name="Vitorino I.R."/>
            <person name="Klimek D."/>
            <person name="Calusinska M."/>
            <person name="Lobo-da-Cunha A."/>
            <person name="Vasconcelos V."/>
            <person name="Lage O.M."/>
        </authorList>
    </citation>
    <scope>NUCLEOTIDE SEQUENCE [LARGE SCALE GENOMIC DNA]</scope>
    <source>
        <strain evidence="7 8">ICT_H3.1</strain>
    </source>
</reference>
<evidence type="ECO:0000313" key="8">
    <source>
        <dbReference type="Proteomes" id="UP001202961"/>
    </source>
</evidence>
<evidence type="ECO:0000256" key="3">
    <source>
        <dbReference type="ARBA" id="ARBA00022692"/>
    </source>
</evidence>
<comment type="caution">
    <text evidence="7">The sequence shown here is derived from an EMBL/GenBank/DDBJ whole genome shotgun (WGS) entry which is preliminary data.</text>
</comment>
<keyword evidence="8" id="KW-1185">Reference proteome</keyword>
<protein>
    <submittedName>
        <fullName evidence="7">Cytochrome C oxidase subunit IV family protein</fullName>
    </submittedName>
</protein>
<dbReference type="NCBIfam" id="TIGR02229">
    <property type="entry name" value="caa3_sub_IV"/>
    <property type="match status" value="1"/>
</dbReference>
<proteinExistence type="predicted"/>
<evidence type="ECO:0000256" key="5">
    <source>
        <dbReference type="ARBA" id="ARBA00023136"/>
    </source>
</evidence>
<dbReference type="RefSeq" id="WP_250928489.1">
    <property type="nucleotide sequence ID" value="NZ_JAMQBK010000024.1"/>
</dbReference>
<evidence type="ECO:0000256" key="2">
    <source>
        <dbReference type="ARBA" id="ARBA00022475"/>
    </source>
</evidence>
<evidence type="ECO:0000256" key="4">
    <source>
        <dbReference type="ARBA" id="ARBA00022989"/>
    </source>
</evidence>
<evidence type="ECO:0000256" key="1">
    <source>
        <dbReference type="ARBA" id="ARBA00004651"/>
    </source>
</evidence>
<keyword evidence="5 6" id="KW-0472">Membrane</keyword>
<dbReference type="InterPro" id="IPR005171">
    <property type="entry name" value="Cyt_c_oxidase_su4_prok"/>
</dbReference>
<comment type="subcellular location">
    <subcellularLocation>
        <location evidence="1">Cell membrane</location>
        <topology evidence="1">Multi-pass membrane protein</topology>
    </subcellularLocation>
</comment>
<sequence>MAAHGHSDDGTDFAHPMPLPVLLAVFFALVILTIITVAQASLDLGSFDVAVVMGIATIKAILVGAFFMHLIADKPFNIIVFLSSFVFVGLFVIFTLSDSKMTSPAFEPKIDEPAATAGM</sequence>
<feature type="transmembrane region" description="Helical" evidence="6">
    <location>
        <begin position="17"/>
        <end position="37"/>
    </location>
</feature>
<dbReference type="EMBL" id="JAMQBK010000024">
    <property type="protein sequence ID" value="MCM2370848.1"/>
    <property type="molecule type" value="Genomic_DNA"/>
</dbReference>
<keyword evidence="4 6" id="KW-1133">Transmembrane helix</keyword>
<dbReference type="Proteomes" id="UP001202961">
    <property type="component" value="Unassembled WGS sequence"/>
</dbReference>
<accession>A0ABT0U1T3</accession>
<keyword evidence="3 6" id="KW-0812">Transmembrane</keyword>
<feature type="transmembrane region" description="Helical" evidence="6">
    <location>
        <begin position="78"/>
        <end position="96"/>
    </location>
</feature>
<evidence type="ECO:0000313" key="7">
    <source>
        <dbReference type="EMBL" id="MCM2370848.1"/>
    </source>
</evidence>
<keyword evidence="2" id="KW-1003">Cell membrane</keyword>
<gene>
    <name evidence="7" type="ORF">NB063_09540</name>
</gene>
<dbReference type="Pfam" id="PF03626">
    <property type="entry name" value="COX4_pro"/>
    <property type="match status" value="1"/>
</dbReference>
<organism evidence="7 8">
    <name type="scientific">Aporhodopirellula aestuarii</name>
    <dbReference type="NCBI Taxonomy" id="2950107"/>
    <lineage>
        <taxon>Bacteria</taxon>
        <taxon>Pseudomonadati</taxon>
        <taxon>Planctomycetota</taxon>
        <taxon>Planctomycetia</taxon>
        <taxon>Pirellulales</taxon>
        <taxon>Pirellulaceae</taxon>
        <taxon>Aporhodopirellula</taxon>
    </lineage>
</organism>
<name>A0ABT0U1T3_9BACT</name>
<dbReference type="InterPro" id="IPR011743">
    <property type="entry name" value="Caa3_sub_IV"/>
</dbReference>
<evidence type="ECO:0000256" key="6">
    <source>
        <dbReference type="SAM" id="Phobius"/>
    </source>
</evidence>